<proteinExistence type="predicted"/>
<accession>A0A453M4N6</accession>
<dbReference type="AlphaFoldDB" id="A0A453M4N6"/>
<evidence type="ECO:0008006" key="3">
    <source>
        <dbReference type="Google" id="ProtNLM"/>
    </source>
</evidence>
<keyword evidence="2" id="KW-1185">Reference proteome</keyword>
<protein>
    <recommendedName>
        <fullName evidence="3">BHLH domain-containing protein</fullName>
    </recommendedName>
</protein>
<evidence type="ECO:0000313" key="2">
    <source>
        <dbReference type="Proteomes" id="UP000015105"/>
    </source>
</evidence>
<dbReference type="Proteomes" id="UP000015105">
    <property type="component" value="Chromosome 5D"/>
</dbReference>
<name>A0A453M4N6_AEGTS</name>
<reference evidence="1" key="3">
    <citation type="journal article" date="2017" name="Nature">
        <title>Genome sequence of the progenitor of the wheat D genome Aegilops tauschii.</title>
        <authorList>
            <person name="Luo M.C."/>
            <person name="Gu Y.Q."/>
            <person name="Puiu D."/>
            <person name="Wang H."/>
            <person name="Twardziok S.O."/>
            <person name="Deal K.R."/>
            <person name="Huo N."/>
            <person name="Zhu T."/>
            <person name="Wang L."/>
            <person name="Wang Y."/>
            <person name="McGuire P.E."/>
            <person name="Liu S."/>
            <person name="Long H."/>
            <person name="Ramasamy R.K."/>
            <person name="Rodriguez J.C."/>
            <person name="Van S.L."/>
            <person name="Yuan L."/>
            <person name="Wang Z."/>
            <person name="Xia Z."/>
            <person name="Xiao L."/>
            <person name="Anderson O.D."/>
            <person name="Ouyang S."/>
            <person name="Liang Y."/>
            <person name="Zimin A.V."/>
            <person name="Pertea G."/>
            <person name="Qi P."/>
            <person name="Bennetzen J.L."/>
            <person name="Dai X."/>
            <person name="Dawson M.W."/>
            <person name="Muller H.G."/>
            <person name="Kugler K."/>
            <person name="Rivarola-Duarte L."/>
            <person name="Spannagl M."/>
            <person name="Mayer K.F.X."/>
            <person name="Lu F.H."/>
            <person name="Bevan M.W."/>
            <person name="Leroy P."/>
            <person name="Li P."/>
            <person name="You F.M."/>
            <person name="Sun Q."/>
            <person name="Liu Z."/>
            <person name="Lyons E."/>
            <person name="Wicker T."/>
            <person name="Salzberg S.L."/>
            <person name="Devos K.M."/>
            <person name="Dvorak J."/>
        </authorList>
    </citation>
    <scope>NUCLEOTIDE SEQUENCE [LARGE SCALE GENOMIC DNA]</scope>
    <source>
        <strain evidence="1">cv. AL8/78</strain>
    </source>
</reference>
<organism evidence="1 2">
    <name type="scientific">Aegilops tauschii subsp. strangulata</name>
    <name type="common">Goatgrass</name>
    <dbReference type="NCBI Taxonomy" id="200361"/>
    <lineage>
        <taxon>Eukaryota</taxon>
        <taxon>Viridiplantae</taxon>
        <taxon>Streptophyta</taxon>
        <taxon>Embryophyta</taxon>
        <taxon>Tracheophyta</taxon>
        <taxon>Spermatophyta</taxon>
        <taxon>Magnoliopsida</taxon>
        <taxon>Liliopsida</taxon>
        <taxon>Poales</taxon>
        <taxon>Poaceae</taxon>
        <taxon>BOP clade</taxon>
        <taxon>Pooideae</taxon>
        <taxon>Triticodae</taxon>
        <taxon>Triticeae</taxon>
        <taxon>Triticinae</taxon>
        <taxon>Aegilops</taxon>
    </lineage>
</organism>
<reference evidence="1" key="5">
    <citation type="journal article" date="2021" name="G3 (Bethesda)">
        <title>Aegilops tauschii genome assembly Aet v5.0 features greater sequence contiguity and improved annotation.</title>
        <authorList>
            <person name="Wang L."/>
            <person name="Zhu T."/>
            <person name="Rodriguez J.C."/>
            <person name="Deal K.R."/>
            <person name="Dubcovsky J."/>
            <person name="McGuire P.E."/>
            <person name="Lux T."/>
            <person name="Spannagl M."/>
            <person name="Mayer K.F.X."/>
            <person name="Baldrich P."/>
            <person name="Meyers B.C."/>
            <person name="Huo N."/>
            <person name="Gu Y.Q."/>
            <person name="Zhou H."/>
            <person name="Devos K.M."/>
            <person name="Bennetzen J.L."/>
            <person name="Unver T."/>
            <person name="Budak H."/>
            <person name="Gulick P.J."/>
            <person name="Galiba G."/>
            <person name="Kalapos B."/>
            <person name="Nelson D.R."/>
            <person name="Li P."/>
            <person name="You F.M."/>
            <person name="Luo M.C."/>
            <person name="Dvorak J."/>
        </authorList>
    </citation>
    <scope>NUCLEOTIDE SEQUENCE [LARGE SCALE GENOMIC DNA]</scope>
    <source>
        <strain evidence="1">cv. AL8/78</strain>
    </source>
</reference>
<sequence length="33" mass="3632">KVIGKASVLDEIINYVQALERQIEVPVHEARGG</sequence>
<reference evidence="2" key="2">
    <citation type="journal article" date="2017" name="Nat. Plants">
        <title>The Aegilops tauschii genome reveals multiple impacts of transposons.</title>
        <authorList>
            <person name="Zhao G."/>
            <person name="Zou C."/>
            <person name="Li K."/>
            <person name="Wang K."/>
            <person name="Li T."/>
            <person name="Gao L."/>
            <person name="Zhang X."/>
            <person name="Wang H."/>
            <person name="Yang Z."/>
            <person name="Liu X."/>
            <person name="Jiang W."/>
            <person name="Mao L."/>
            <person name="Kong X."/>
            <person name="Jiao Y."/>
            <person name="Jia J."/>
        </authorList>
    </citation>
    <scope>NUCLEOTIDE SEQUENCE [LARGE SCALE GENOMIC DNA]</scope>
    <source>
        <strain evidence="2">cv. AL8/78</strain>
    </source>
</reference>
<reference evidence="1" key="4">
    <citation type="submission" date="2019-03" db="UniProtKB">
        <authorList>
            <consortium name="EnsemblPlants"/>
        </authorList>
    </citation>
    <scope>IDENTIFICATION</scope>
</reference>
<reference evidence="2" key="1">
    <citation type="journal article" date="2014" name="Science">
        <title>Ancient hybridizations among the ancestral genomes of bread wheat.</title>
        <authorList>
            <consortium name="International Wheat Genome Sequencing Consortium,"/>
            <person name="Marcussen T."/>
            <person name="Sandve S.R."/>
            <person name="Heier L."/>
            <person name="Spannagl M."/>
            <person name="Pfeifer M."/>
            <person name="Jakobsen K.S."/>
            <person name="Wulff B.B."/>
            <person name="Steuernagel B."/>
            <person name="Mayer K.F."/>
            <person name="Olsen O.A."/>
        </authorList>
    </citation>
    <scope>NUCLEOTIDE SEQUENCE [LARGE SCALE GENOMIC DNA]</scope>
    <source>
        <strain evidence="2">cv. AL8/78</strain>
    </source>
</reference>
<dbReference type="Gramene" id="AET5Gv21039800.9">
    <property type="protein sequence ID" value="AET5Gv21039800.9"/>
    <property type="gene ID" value="AET5Gv21039800"/>
</dbReference>
<evidence type="ECO:0000313" key="1">
    <source>
        <dbReference type="EnsemblPlants" id="AET5Gv21039800.9"/>
    </source>
</evidence>
<dbReference type="EnsemblPlants" id="AET5Gv21039800.9">
    <property type="protein sequence ID" value="AET5Gv21039800.9"/>
    <property type="gene ID" value="AET5Gv21039800"/>
</dbReference>